<gene>
    <name evidence="1" type="ORF">CgunFtcFv8_006777</name>
</gene>
<proteinExistence type="predicted"/>
<comment type="caution">
    <text evidence="1">The sequence shown here is derived from an EMBL/GenBank/DDBJ whole genome shotgun (WGS) entry which is preliminary data.</text>
</comment>
<dbReference type="EMBL" id="JAURVH010001531">
    <property type="protein sequence ID" value="KAK5902955.1"/>
    <property type="molecule type" value="Genomic_DNA"/>
</dbReference>
<protein>
    <submittedName>
        <fullName evidence="1">Uncharacterized protein</fullName>
    </submittedName>
</protein>
<organism evidence="1 2">
    <name type="scientific">Champsocephalus gunnari</name>
    <name type="common">Mackerel icefish</name>
    <dbReference type="NCBI Taxonomy" id="52237"/>
    <lineage>
        <taxon>Eukaryota</taxon>
        <taxon>Metazoa</taxon>
        <taxon>Chordata</taxon>
        <taxon>Craniata</taxon>
        <taxon>Vertebrata</taxon>
        <taxon>Euteleostomi</taxon>
        <taxon>Actinopterygii</taxon>
        <taxon>Neopterygii</taxon>
        <taxon>Teleostei</taxon>
        <taxon>Neoteleostei</taxon>
        <taxon>Acanthomorphata</taxon>
        <taxon>Eupercaria</taxon>
        <taxon>Perciformes</taxon>
        <taxon>Notothenioidei</taxon>
        <taxon>Channichthyidae</taxon>
        <taxon>Champsocephalus</taxon>
    </lineage>
</organism>
<sequence>MYSHTGRPERCRHIGPAPCCPAGGGLRLLRTPTETIRITAAPATLWTRRSLRRASTDPLWSDCRPTCAEIQIFHSHLRTVNASREM</sequence>
<reference evidence="1 2" key="1">
    <citation type="journal article" date="2023" name="Mol. Biol. Evol.">
        <title>Genomics of Secondarily Temperate Adaptation in the Only Non-Antarctic Icefish.</title>
        <authorList>
            <person name="Rivera-Colon A.G."/>
            <person name="Rayamajhi N."/>
            <person name="Minhas B.F."/>
            <person name="Madrigal G."/>
            <person name="Bilyk K.T."/>
            <person name="Yoon V."/>
            <person name="Hune M."/>
            <person name="Gregory S."/>
            <person name="Cheng C.H.C."/>
            <person name="Catchen J.M."/>
        </authorList>
    </citation>
    <scope>NUCLEOTIDE SEQUENCE [LARGE SCALE GENOMIC DNA]</scope>
    <source>
        <tissue evidence="1">White muscle</tissue>
    </source>
</reference>
<accession>A0AAN8CIB6</accession>
<evidence type="ECO:0000313" key="2">
    <source>
        <dbReference type="Proteomes" id="UP001331515"/>
    </source>
</evidence>
<name>A0AAN8CIB6_CHAGU</name>
<keyword evidence="2" id="KW-1185">Reference proteome</keyword>
<dbReference type="AlphaFoldDB" id="A0AAN8CIB6"/>
<dbReference type="Proteomes" id="UP001331515">
    <property type="component" value="Unassembled WGS sequence"/>
</dbReference>
<evidence type="ECO:0000313" key="1">
    <source>
        <dbReference type="EMBL" id="KAK5902955.1"/>
    </source>
</evidence>